<dbReference type="SMART" id="SM00086">
    <property type="entry name" value="PAC"/>
    <property type="match status" value="2"/>
</dbReference>
<evidence type="ECO:0000259" key="13">
    <source>
        <dbReference type="PROSITE" id="PS50109"/>
    </source>
</evidence>
<sequence length="697" mass="77254">MTDDLRKQAIEVLSKQNPDGDSADTDKSLYEMRVHQIELELQNQELASRQEELIVLKEEYENLFEAAPGGYLVLDECGVILKANQTSSEMLRMPRGKLMHKPFVVYLAPQDHVSFFGAVKEAVLGSRDTVRRLRIPRKDGEIAYIRMQLRLLKREPRVELIASMTDVTDLAVAQLRLEEAEKRQRSIIQNAGLGIVVIDNRGYHIDVNETFCTLTGFTREELLDQGPPFPYWPRNILDSLRKDLSQLLAQGSAQLETTFQTKDGREFPASVTASSILNPGGAPRAFICIVQDITELKDANEKLVAAKEAAESADRAKSRFLANMSHEIRTPISGIMGMLQLTLSTRLDDEQANYLHTAMDSAKGLLTVINDILDFSKIEAGRMEMRREPVHLKQLVRSVTDAFANQAAMGRVGLSYTLGNTLPDCIEGDDGRLRQILNNLISNAVKFSEKGDVRVGLWDLGYGSGSGTRLLLTVEDSGCGIPDDALTRIFDSFTQADNSFSRKHQGSGLGLNIVRGLVRMMDGSLCLESESGKGTSIYVSLPVRIVQEKESCTEESKPAAPAQPVANGRIRILLAEDNLVNRTFASRLLGKLGHDVTAVANGYDALQALREQQFDCVFMDVQMPGLDGVEATRMIRDGEEGLPKDIAIVAMTAYAMKGDKECFIDRGMDFYLSKPLDMDELHSVLAKVRQRMESTGS</sequence>
<keyword evidence="6" id="KW-0418">Kinase</keyword>
<evidence type="ECO:0000313" key="17">
    <source>
        <dbReference type="EMBL" id="TVM34636.1"/>
    </source>
</evidence>
<dbReference type="GO" id="GO:0000155">
    <property type="term" value="F:phosphorelay sensor kinase activity"/>
    <property type="evidence" value="ECO:0007669"/>
    <property type="project" value="InterPro"/>
</dbReference>
<dbReference type="RefSeq" id="WP_144304956.1">
    <property type="nucleotide sequence ID" value="NZ_QMIF01000004.1"/>
</dbReference>
<evidence type="ECO:0000313" key="18">
    <source>
        <dbReference type="Proteomes" id="UP000434052"/>
    </source>
</evidence>
<dbReference type="InterPro" id="IPR000700">
    <property type="entry name" value="PAS-assoc_C"/>
</dbReference>
<dbReference type="SMART" id="SM00091">
    <property type="entry name" value="PAS"/>
    <property type="match status" value="2"/>
</dbReference>
<gene>
    <name evidence="17" type="ORF">DQK91_08675</name>
</gene>
<dbReference type="PROSITE" id="PS50109">
    <property type="entry name" value="HIS_KIN"/>
    <property type="match status" value="1"/>
</dbReference>
<evidence type="ECO:0000256" key="6">
    <source>
        <dbReference type="ARBA" id="ARBA00022777"/>
    </source>
</evidence>
<dbReference type="PRINTS" id="PR00344">
    <property type="entry name" value="BCTRLSENSOR"/>
</dbReference>
<dbReference type="InterPro" id="IPR036890">
    <property type="entry name" value="HATPase_C_sf"/>
</dbReference>
<evidence type="ECO:0000256" key="12">
    <source>
        <dbReference type="SAM" id="Coils"/>
    </source>
</evidence>
<dbReference type="InterPro" id="IPR001789">
    <property type="entry name" value="Sig_transdc_resp-reg_receiver"/>
</dbReference>
<dbReference type="Pfam" id="PF02518">
    <property type="entry name" value="HATPase_c"/>
    <property type="match status" value="1"/>
</dbReference>
<evidence type="ECO:0000259" key="15">
    <source>
        <dbReference type="PROSITE" id="PS50112"/>
    </source>
</evidence>
<feature type="domain" description="PAC" evidence="16">
    <location>
        <begin position="253"/>
        <end position="305"/>
    </location>
</feature>
<dbReference type="EC" id="2.7.13.3" evidence="2"/>
<evidence type="ECO:0000256" key="10">
    <source>
        <dbReference type="ARBA" id="ARBA00068150"/>
    </source>
</evidence>
<dbReference type="InterPro" id="IPR004358">
    <property type="entry name" value="Sig_transdc_His_kin-like_C"/>
</dbReference>
<feature type="coiled-coil region" evidence="12">
    <location>
        <begin position="39"/>
        <end position="66"/>
    </location>
</feature>
<dbReference type="Pfam" id="PF13426">
    <property type="entry name" value="PAS_9"/>
    <property type="match status" value="1"/>
</dbReference>
<dbReference type="PROSITE" id="PS50110">
    <property type="entry name" value="RESPONSE_REGULATORY"/>
    <property type="match status" value="1"/>
</dbReference>
<keyword evidence="8" id="KW-0902">Two-component regulatory system</keyword>
<dbReference type="PROSITE" id="PS50112">
    <property type="entry name" value="PAS"/>
    <property type="match status" value="2"/>
</dbReference>
<feature type="domain" description="PAS" evidence="15">
    <location>
        <begin position="180"/>
        <end position="251"/>
    </location>
</feature>
<evidence type="ECO:0000256" key="1">
    <source>
        <dbReference type="ARBA" id="ARBA00000085"/>
    </source>
</evidence>
<comment type="subunit">
    <text evidence="9">At low DSF concentrations, interacts with RpfF.</text>
</comment>
<dbReference type="SUPFAM" id="SSF55785">
    <property type="entry name" value="PYP-like sensor domain (PAS domain)"/>
    <property type="match status" value="2"/>
</dbReference>
<proteinExistence type="predicted"/>
<dbReference type="SUPFAM" id="SSF55874">
    <property type="entry name" value="ATPase domain of HSP90 chaperone/DNA topoisomerase II/histidine kinase"/>
    <property type="match status" value="1"/>
</dbReference>
<dbReference type="GO" id="GO:0006355">
    <property type="term" value="P:regulation of DNA-templated transcription"/>
    <property type="evidence" value="ECO:0007669"/>
    <property type="project" value="InterPro"/>
</dbReference>
<evidence type="ECO:0000256" key="2">
    <source>
        <dbReference type="ARBA" id="ARBA00012438"/>
    </source>
</evidence>
<dbReference type="PROSITE" id="PS50113">
    <property type="entry name" value="PAC"/>
    <property type="match status" value="1"/>
</dbReference>
<feature type="domain" description="Histidine kinase" evidence="13">
    <location>
        <begin position="323"/>
        <end position="545"/>
    </location>
</feature>
<comment type="catalytic activity">
    <reaction evidence="1">
        <text>ATP + protein L-histidine = ADP + protein N-phospho-L-histidine.</text>
        <dbReference type="EC" id="2.7.13.3"/>
    </reaction>
</comment>
<evidence type="ECO:0000259" key="16">
    <source>
        <dbReference type="PROSITE" id="PS50113"/>
    </source>
</evidence>
<dbReference type="InterPro" id="IPR036097">
    <property type="entry name" value="HisK_dim/P_sf"/>
</dbReference>
<dbReference type="InterPro" id="IPR035965">
    <property type="entry name" value="PAS-like_dom_sf"/>
</dbReference>
<keyword evidence="3 11" id="KW-0597">Phosphoprotein</keyword>
<dbReference type="NCBIfam" id="TIGR00229">
    <property type="entry name" value="sensory_box"/>
    <property type="match status" value="2"/>
</dbReference>
<dbReference type="Gene3D" id="1.10.287.130">
    <property type="match status" value="1"/>
</dbReference>
<evidence type="ECO:0000256" key="8">
    <source>
        <dbReference type="ARBA" id="ARBA00023012"/>
    </source>
</evidence>
<comment type="caution">
    <text evidence="17">The sequence shown here is derived from an EMBL/GenBank/DDBJ whole genome shotgun (WGS) entry which is preliminary data.</text>
</comment>
<keyword evidence="7" id="KW-0067">ATP-binding</keyword>
<dbReference type="GO" id="GO:0005524">
    <property type="term" value="F:ATP binding"/>
    <property type="evidence" value="ECO:0007669"/>
    <property type="project" value="UniProtKB-KW"/>
</dbReference>
<dbReference type="InterPro" id="IPR003661">
    <property type="entry name" value="HisK_dim/P_dom"/>
</dbReference>
<dbReference type="CDD" id="cd00082">
    <property type="entry name" value="HisKA"/>
    <property type="match status" value="1"/>
</dbReference>
<dbReference type="Pfam" id="PF00989">
    <property type="entry name" value="PAS"/>
    <property type="match status" value="1"/>
</dbReference>
<dbReference type="AlphaFoldDB" id="A0A6P1ZLL3"/>
<dbReference type="CDD" id="cd00130">
    <property type="entry name" value="PAS"/>
    <property type="match status" value="2"/>
</dbReference>
<dbReference type="Pfam" id="PF00072">
    <property type="entry name" value="Response_reg"/>
    <property type="match status" value="1"/>
</dbReference>
<dbReference type="SMART" id="SM00387">
    <property type="entry name" value="HATPase_c"/>
    <property type="match status" value="1"/>
</dbReference>
<reference evidence="17 18" key="1">
    <citation type="submission" date="2018-06" db="EMBL/GenBank/DDBJ databases">
        <title>Complete genome of Desulfovibrio marinus P48SEP.</title>
        <authorList>
            <person name="Crispim J.S."/>
            <person name="Vidigal P.M.P."/>
            <person name="Silva L.C.F."/>
            <person name="Araujo L.C."/>
            <person name="Laguardia C.N."/>
            <person name="Dias R.S."/>
            <person name="Sousa M.P."/>
            <person name="Paula S.O."/>
            <person name="Silva C."/>
        </authorList>
    </citation>
    <scope>NUCLEOTIDE SEQUENCE [LARGE SCALE GENOMIC DNA]</scope>
    <source>
        <strain evidence="17 18">P48SEP</strain>
    </source>
</reference>
<dbReference type="InterPro" id="IPR000014">
    <property type="entry name" value="PAS"/>
</dbReference>
<feature type="domain" description="PAS" evidence="15">
    <location>
        <begin position="56"/>
        <end position="126"/>
    </location>
</feature>
<dbReference type="FunFam" id="1.10.287.130:FF:000002">
    <property type="entry name" value="Two-component osmosensing histidine kinase"/>
    <property type="match status" value="1"/>
</dbReference>
<dbReference type="PANTHER" id="PTHR45339">
    <property type="entry name" value="HYBRID SIGNAL TRANSDUCTION HISTIDINE KINASE J"/>
    <property type="match status" value="1"/>
</dbReference>
<dbReference type="FunFam" id="3.30.565.10:FF:000010">
    <property type="entry name" value="Sensor histidine kinase RcsC"/>
    <property type="match status" value="1"/>
</dbReference>
<dbReference type="InterPro" id="IPR005467">
    <property type="entry name" value="His_kinase_dom"/>
</dbReference>
<dbReference type="Pfam" id="PF00512">
    <property type="entry name" value="HisKA"/>
    <property type="match status" value="1"/>
</dbReference>
<keyword evidence="4" id="KW-0808">Transferase</keyword>
<feature type="domain" description="Response regulatory" evidence="14">
    <location>
        <begin position="571"/>
        <end position="689"/>
    </location>
</feature>
<dbReference type="Gene3D" id="3.30.565.10">
    <property type="entry name" value="Histidine kinase-like ATPase, C-terminal domain"/>
    <property type="match status" value="1"/>
</dbReference>
<dbReference type="OrthoDB" id="5383323at2"/>
<dbReference type="EMBL" id="QMIF01000004">
    <property type="protein sequence ID" value="TVM34636.1"/>
    <property type="molecule type" value="Genomic_DNA"/>
</dbReference>
<dbReference type="CDD" id="cd16922">
    <property type="entry name" value="HATPase_EvgS-ArcB-TorS-like"/>
    <property type="match status" value="1"/>
</dbReference>
<evidence type="ECO:0000256" key="7">
    <source>
        <dbReference type="ARBA" id="ARBA00022840"/>
    </source>
</evidence>
<organism evidence="17 18">
    <name type="scientific">Oceanidesulfovibrio marinus</name>
    <dbReference type="NCBI Taxonomy" id="370038"/>
    <lineage>
        <taxon>Bacteria</taxon>
        <taxon>Pseudomonadati</taxon>
        <taxon>Thermodesulfobacteriota</taxon>
        <taxon>Desulfovibrionia</taxon>
        <taxon>Desulfovibrionales</taxon>
        <taxon>Desulfovibrionaceae</taxon>
        <taxon>Oceanidesulfovibrio</taxon>
    </lineage>
</organism>
<dbReference type="Gene3D" id="3.30.450.20">
    <property type="entry name" value="PAS domain"/>
    <property type="match status" value="2"/>
</dbReference>
<dbReference type="InterPro" id="IPR003594">
    <property type="entry name" value="HATPase_dom"/>
</dbReference>
<dbReference type="PANTHER" id="PTHR45339:SF1">
    <property type="entry name" value="HYBRID SIGNAL TRANSDUCTION HISTIDINE KINASE J"/>
    <property type="match status" value="1"/>
</dbReference>
<dbReference type="CDD" id="cd17546">
    <property type="entry name" value="REC_hyHK_CKI1_RcsC-like"/>
    <property type="match status" value="1"/>
</dbReference>
<evidence type="ECO:0000259" key="14">
    <source>
        <dbReference type="PROSITE" id="PS50110"/>
    </source>
</evidence>
<evidence type="ECO:0000256" key="3">
    <source>
        <dbReference type="ARBA" id="ARBA00022553"/>
    </source>
</evidence>
<keyword evidence="5" id="KW-0547">Nucleotide-binding</keyword>
<dbReference type="Proteomes" id="UP000434052">
    <property type="component" value="Unassembled WGS sequence"/>
</dbReference>
<dbReference type="InterPro" id="IPR001610">
    <property type="entry name" value="PAC"/>
</dbReference>
<evidence type="ECO:0000256" key="5">
    <source>
        <dbReference type="ARBA" id="ARBA00022741"/>
    </source>
</evidence>
<feature type="modified residue" description="4-aspartylphosphate" evidence="11">
    <location>
        <position position="620"/>
    </location>
</feature>
<dbReference type="SMART" id="SM00448">
    <property type="entry name" value="REC"/>
    <property type="match status" value="1"/>
</dbReference>
<dbReference type="SMART" id="SM00388">
    <property type="entry name" value="HisKA"/>
    <property type="match status" value="1"/>
</dbReference>
<keyword evidence="12" id="KW-0175">Coiled coil</keyword>
<accession>A0A6P1ZLL3</accession>
<evidence type="ECO:0000256" key="9">
    <source>
        <dbReference type="ARBA" id="ARBA00064003"/>
    </source>
</evidence>
<dbReference type="SUPFAM" id="SSF52172">
    <property type="entry name" value="CheY-like"/>
    <property type="match status" value="1"/>
</dbReference>
<dbReference type="SUPFAM" id="SSF47384">
    <property type="entry name" value="Homodimeric domain of signal transducing histidine kinase"/>
    <property type="match status" value="1"/>
</dbReference>
<evidence type="ECO:0000256" key="4">
    <source>
        <dbReference type="ARBA" id="ARBA00022679"/>
    </source>
</evidence>
<dbReference type="InterPro" id="IPR013767">
    <property type="entry name" value="PAS_fold"/>
</dbReference>
<evidence type="ECO:0000256" key="11">
    <source>
        <dbReference type="PROSITE-ProRule" id="PRU00169"/>
    </source>
</evidence>
<dbReference type="InterPro" id="IPR011006">
    <property type="entry name" value="CheY-like_superfamily"/>
</dbReference>
<name>A0A6P1ZLL3_9BACT</name>
<dbReference type="Gene3D" id="3.40.50.2300">
    <property type="match status" value="1"/>
</dbReference>
<protein>
    <recommendedName>
        <fullName evidence="10">Sensory/regulatory protein RpfC</fullName>
        <ecNumber evidence="2">2.7.13.3</ecNumber>
    </recommendedName>
</protein>